<reference evidence="4" key="1">
    <citation type="submission" date="2023-10" db="EMBL/GenBank/DDBJ databases">
        <title>Genome assembly of Pristionchus species.</title>
        <authorList>
            <person name="Yoshida K."/>
            <person name="Sommer R.J."/>
        </authorList>
    </citation>
    <scope>NUCLEOTIDE SEQUENCE</scope>
    <source>
        <strain evidence="4">RS0144</strain>
    </source>
</reference>
<keyword evidence="5" id="KW-1185">Reference proteome</keyword>
<feature type="DNA-binding region" description="HMG box" evidence="2">
    <location>
        <begin position="83"/>
        <end position="150"/>
    </location>
</feature>
<dbReference type="CDD" id="cd21994">
    <property type="entry name" value="HMG-box_SSRP1-like"/>
    <property type="match status" value="1"/>
</dbReference>
<dbReference type="SMART" id="SM00398">
    <property type="entry name" value="HMG"/>
    <property type="match status" value="1"/>
</dbReference>
<dbReference type="PROSITE" id="PS50118">
    <property type="entry name" value="HMG_BOX_2"/>
    <property type="match status" value="1"/>
</dbReference>
<keyword evidence="2" id="KW-0539">Nucleus</keyword>
<evidence type="ECO:0000259" key="3">
    <source>
        <dbReference type="PROSITE" id="PS50118"/>
    </source>
</evidence>
<evidence type="ECO:0000256" key="2">
    <source>
        <dbReference type="PROSITE-ProRule" id="PRU00267"/>
    </source>
</evidence>
<dbReference type="AlphaFoldDB" id="A0AAV5SSN1"/>
<feature type="non-terminal residue" evidence="4">
    <location>
        <position position="1"/>
    </location>
</feature>
<accession>A0AAV5SSN1</accession>
<dbReference type="EMBL" id="BTSX01000002">
    <property type="protein sequence ID" value="GMS85457.1"/>
    <property type="molecule type" value="Genomic_DNA"/>
</dbReference>
<protein>
    <recommendedName>
        <fullName evidence="3">HMG box domain-containing protein</fullName>
    </recommendedName>
</protein>
<organism evidence="4 5">
    <name type="scientific">Pristionchus entomophagus</name>
    <dbReference type="NCBI Taxonomy" id="358040"/>
    <lineage>
        <taxon>Eukaryota</taxon>
        <taxon>Metazoa</taxon>
        <taxon>Ecdysozoa</taxon>
        <taxon>Nematoda</taxon>
        <taxon>Chromadorea</taxon>
        <taxon>Rhabditida</taxon>
        <taxon>Rhabditina</taxon>
        <taxon>Diplogasteromorpha</taxon>
        <taxon>Diplogasteroidea</taxon>
        <taxon>Neodiplogasteridae</taxon>
        <taxon>Pristionchus</taxon>
    </lineage>
</organism>
<keyword evidence="1 2" id="KW-0238">DNA-binding</keyword>
<comment type="caution">
    <text evidence="4">The sequence shown here is derived from an EMBL/GenBank/DDBJ whole genome shotgun (WGS) entry which is preliminary data.</text>
</comment>
<dbReference type="Gene3D" id="1.10.30.10">
    <property type="entry name" value="High mobility group box domain"/>
    <property type="match status" value="1"/>
</dbReference>
<dbReference type="Pfam" id="PF00505">
    <property type="entry name" value="HMG_box"/>
    <property type="match status" value="1"/>
</dbReference>
<dbReference type="PANTHER" id="PTHR48112">
    <property type="entry name" value="HIGH MOBILITY GROUP PROTEIN DSP1"/>
    <property type="match status" value="1"/>
</dbReference>
<dbReference type="GO" id="GO:0003677">
    <property type="term" value="F:DNA binding"/>
    <property type="evidence" value="ECO:0007669"/>
    <property type="project" value="UniProtKB-UniRule"/>
</dbReference>
<feature type="domain" description="HMG box" evidence="3">
    <location>
        <begin position="83"/>
        <end position="150"/>
    </location>
</feature>
<dbReference type="Proteomes" id="UP001432027">
    <property type="component" value="Unassembled WGS sequence"/>
</dbReference>
<dbReference type="PANTHER" id="PTHR48112:SF22">
    <property type="entry name" value="MITOCHONDRIAL TRANSCRIPTION FACTOR A, ISOFORM B"/>
    <property type="match status" value="1"/>
</dbReference>
<sequence length="353" mass="40139">IMKNVSEYDEDCDSDGSSVIMIEPPVKKHRLNSKKPDLISVKPVAKVPVITHLRNSTKVKRIASIDLINKPKEKLPKLEEAKIKKFRCAYMLWLNENRKLITKPGMSVCDVSKAAGVQWNTLRAKDKSKWEKAAEEDRKRYDQEMNDAYKQEKEAFLLLRKPVEAATEPSKSTSSVDSTPRLTKPQLKFAEHWAAEFGADAFDPLVPTTAKTGLVLLSQTSNPDLEQLLWKFGLTWIGKQQYTRVWLLQKAYQYIQEHPDDIDKITDAVEPRKLTQSGDGSDPLVPSPSKGLLPLSQLSGFDLHWLLDKLQLPVLNGKLYASREILLERVQQYINDYPKLFAALKGKEKVGEE</sequence>
<dbReference type="InterPro" id="IPR050342">
    <property type="entry name" value="HMGB"/>
</dbReference>
<dbReference type="SUPFAM" id="SSF47095">
    <property type="entry name" value="HMG-box"/>
    <property type="match status" value="1"/>
</dbReference>
<dbReference type="InterPro" id="IPR036910">
    <property type="entry name" value="HMG_box_dom_sf"/>
</dbReference>
<dbReference type="GO" id="GO:0005634">
    <property type="term" value="C:nucleus"/>
    <property type="evidence" value="ECO:0007669"/>
    <property type="project" value="UniProtKB-UniRule"/>
</dbReference>
<evidence type="ECO:0000313" key="4">
    <source>
        <dbReference type="EMBL" id="GMS85457.1"/>
    </source>
</evidence>
<evidence type="ECO:0000256" key="1">
    <source>
        <dbReference type="ARBA" id="ARBA00023125"/>
    </source>
</evidence>
<gene>
    <name evidence="4" type="ORF">PENTCL1PPCAC_7632</name>
</gene>
<dbReference type="GO" id="GO:0006357">
    <property type="term" value="P:regulation of transcription by RNA polymerase II"/>
    <property type="evidence" value="ECO:0007669"/>
    <property type="project" value="TreeGrafter"/>
</dbReference>
<dbReference type="InterPro" id="IPR009071">
    <property type="entry name" value="HMG_box_dom"/>
</dbReference>
<evidence type="ECO:0000313" key="5">
    <source>
        <dbReference type="Proteomes" id="UP001432027"/>
    </source>
</evidence>
<name>A0AAV5SSN1_9BILA</name>
<proteinExistence type="predicted"/>